<protein>
    <submittedName>
        <fullName evidence="1">Uncharacterized protein</fullName>
    </submittedName>
</protein>
<proteinExistence type="predicted"/>
<reference evidence="1" key="2">
    <citation type="submission" date="2020-11" db="EMBL/GenBank/DDBJ databases">
        <authorList>
            <person name="McCartney M.A."/>
            <person name="Auch B."/>
            <person name="Kono T."/>
            <person name="Mallez S."/>
            <person name="Becker A."/>
            <person name="Gohl D.M."/>
            <person name="Silverstein K.A.T."/>
            <person name="Koren S."/>
            <person name="Bechman K.B."/>
            <person name="Herman A."/>
            <person name="Abrahante J.E."/>
            <person name="Garbe J."/>
        </authorList>
    </citation>
    <scope>NUCLEOTIDE SEQUENCE</scope>
    <source>
        <strain evidence="1">Duluth1</strain>
        <tissue evidence="1">Whole animal</tissue>
    </source>
</reference>
<evidence type="ECO:0000313" key="2">
    <source>
        <dbReference type="Proteomes" id="UP000828390"/>
    </source>
</evidence>
<dbReference type="EMBL" id="JAIWYP010000016">
    <property type="protein sequence ID" value="KAH3695044.1"/>
    <property type="molecule type" value="Genomic_DNA"/>
</dbReference>
<organism evidence="1 2">
    <name type="scientific">Dreissena polymorpha</name>
    <name type="common">Zebra mussel</name>
    <name type="synonym">Mytilus polymorpha</name>
    <dbReference type="NCBI Taxonomy" id="45954"/>
    <lineage>
        <taxon>Eukaryota</taxon>
        <taxon>Metazoa</taxon>
        <taxon>Spiralia</taxon>
        <taxon>Lophotrochozoa</taxon>
        <taxon>Mollusca</taxon>
        <taxon>Bivalvia</taxon>
        <taxon>Autobranchia</taxon>
        <taxon>Heteroconchia</taxon>
        <taxon>Euheterodonta</taxon>
        <taxon>Imparidentia</taxon>
        <taxon>Neoheterodontei</taxon>
        <taxon>Myida</taxon>
        <taxon>Dreissenoidea</taxon>
        <taxon>Dreissenidae</taxon>
        <taxon>Dreissena</taxon>
    </lineage>
</organism>
<dbReference type="Proteomes" id="UP000828390">
    <property type="component" value="Unassembled WGS sequence"/>
</dbReference>
<comment type="caution">
    <text evidence="1">The sequence shown here is derived from an EMBL/GenBank/DDBJ whole genome shotgun (WGS) entry which is preliminary data.</text>
</comment>
<keyword evidence="2" id="KW-1185">Reference proteome</keyword>
<gene>
    <name evidence="1" type="ORF">DPMN_082492</name>
</gene>
<evidence type="ECO:0000313" key="1">
    <source>
        <dbReference type="EMBL" id="KAH3695044.1"/>
    </source>
</evidence>
<reference evidence="1" key="1">
    <citation type="journal article" date="2019" name="bioRxiv">
        <title>The Genome of the Zebra Mussel, Dreissena polymorpha: A Resource for Invasive Species Research.</title>
        <authorList>
            <person name="McCartney M.A."/>
            <person name="Auch B."/>
            <person name="Kono T."/>
            <person name="Mallez S."/>
            <person name="Zhang Y."/>
            <person name="Obille A."/>
            <person name="Becker A."/>
            <person name="Abrahante J.E."/>
            <person name="Garbe J."/>
            <person name="Badalamenti J.P."/>
            <person name="Herman A."/>
            <person name="Mangelson H."/>
            <person name="Liachko I."/>
            <person name="Sullivan S."/>
            <person name="Sone E.D."/>
            <person name="Koren S."/>
            <person name="Silverstein K.A.T."/>
            <person name="Beckman K.B."/>
            <person name="Gohl D.M."/>
        </authorList>
    </citation>
    <scope>NUCLEOTIDE SEQUENCE</scope>
    <source>
        <strain evidence="1">Duluth1</strain>
        <tissue evidence="1">Whole animal</tissue>
    </source>
</reference>
<accession>A0A9D3YB26</accession>
<dbReference type="AlphaFoldDB" id="A0A9D3YB26"/>
<sequence length="50" mass="5711">MTIQRVSPRLKGEGNLSTRLSSAARYTPYTTSHFMSYRRKALQANTGENY</sequence>
<name>A0A9D3YB26_DREPO</name>